<name>A0A7C3KGX9_9CYAN</name>
<sequence length="82" mass="9207">MSISYDVTQSNRPFVRAIHTPVKGRAWYHVAGLQRSTPLKHYLETRLLARDGIRRVLANPVTGNILVHFDAAKGDVGDRSTH</sequence>
<reference evidence="1" key="1">
    <citation type="journal article" date="2020" name="mSystems">
        <title>Genome- and Community-Level Interaction Insights into Carbon Utilization and Element Cycling Functions of Hydrothermarchaeota in Hydrothermal Sediment.</title>
        <authorList>
            <person name="Zhou Z."/>
            <person name="Liu Y."/>
            <person name="Xu W."/>
            <person name="Pan J."/>
            <person name="Luo Z.H."/>
            <person name="Li M."/>
        </authorList>
    </citation>
    <scope>NUCLEOTIDE SEQUENCE [LARGE SCALE GENOMIC DNA]</scope>
    <source>
        <strain evidence="1">SpSt-418</strain>
    </source>
</reference>
<gene>
    <name evidence="1" type="ORF">ENR64_18390</name>
</gene>
<comment type="caution">
    <text evidence="1">The sequence shown here is derived from an EMBL/GenBank/DDBJ whole genome shotgun (WGS) entry which is preliminary data.</text>
</comment>
<evidence type="ECO:0000313" key="1">
    <source>
        <dbReference type="EMBL" id="HFM99685.1"/>
    </source>
</evidence>
<dbReference type="AlphaFoldDB" id="A0A7C3KGX9"/>
<proteinExistence type="predicted"/>
<dbReference type="EMBL" id="DSRU01000264">
    <property type="protein sequence ID" value="HFM99685.1"/>
    <property type="molecule type" value="Genomic_DNA"/>
</dbReference>
<protein>
    <submittedName>
        <fullName evidence="1">Uncharacterized protein</fullName>
    </submittedName>
</protein>
<organism evidence="1">
    <name type="scientific">Oscillatoriales cyanobacterium SpSt-418</name>
    <dbReference type="NCBI Taxonomy" id="2282169"/>
    <lineage>
        <taxon>Bacteria</taxon>
        <taxon>Bacillati</taxon>
        <taxon>Cyanobacteriota</taxon>
        <taxon>Cyanophyceae</taxon>
        <taxon>Oscillatoriophycideae</taxon>
        <taxon>Oscillatoriales</taxon>
    </lineage>
</organism>
<accession>A0A7C3KGX9</accession>